<dbReference type="PANTHER" id="PTHR13343:SF28">
    <property type="entry name" value="PENTATRICOPEPTIDE REPEAT (PPR) SUPERFAMILY PROTEIN"/>
    <property type="match status" value="1"/>
</dbReference>
<dbReference type="AlphaFoldDB" id="A0A8M8UXD4"/>
<evidence type="ECO:0000313" key="2">
    <source>
        <dbReference type="Proteomes" id="UP000504604"/>
    </source>
</evidence>
<name>A0A8M8UXD4_SESIN</name>
<protein>
    <submittedName>
        <fullName evidence="3">Uncharacterized protein At3g49140 isoform X3</fullName>
    </submittedName>
</protein>
<keyword evidence="2" id="KW-1185">Reference proteome</keyword>
<dbReference type="RefSeq" id="XP_020551127.1">
    <property type="nucleotide sequence ID" value="XM_020695468.1"/>
</dbReference>
<dbReference type="GeneID" id="105166708"/>
<gene>
    <name evidence="3" type="primary">LOC105166708</name>
</gene>
<evidence type="ECO:0000313" key="3">
    <source>
        <dbReference type="RefSeq" id="XP_020551127.1"/>
    </source>
</evidence>
<sequence length="429" mass="48357">MLMLEPQSAAVWFSAANFDTSVRTISHSAAFFVPPSSNCRRCGGRVMSRDGIRAAAKEQNWSSGWVKQNAMPQRYHPLEEIAESELLENGDARLTPAETTRTIIEQVIIGLDNAEMISQMEALGHSEIDFGIEELENEDSYDDEDEEDADDGEEEDNYEKDWVAILDEEDQDEEFDGTLGDWAKLDTMRSSHPMYFAQKLVEVVSDAPLDYMDQRSTGLAVQGLLRPAFVEEHSVIQKHASDTESSDINTNHVAGKQIQGILRINGHEKEKELAQGNVSRAEELEKDETLGNGYVFYELEMIKIQLISSHGDQGFLEIEDFRRAQPDAIAHSAAKIISRLKAGGEKITRALKSLCWRCKGIQVEECVLIGVDSLGFDLRVCSGRQVQTLRFAFKKRASSEYSAERQLNDLLFPKVHKFQQVKEPQQTEF</sequence>
<accession>A0A8M8UXD4</accession>
<organism evidence="2 3">
    <name type="scientific">Sesamum indicum</name>
    <name type="common">Oriental sesame</name>
    <name type="synonym">Sesamum orientale</name>
    <dbReference type="NCBI Taxonomy" id="4182"/>
    <lineage>
        <taxon>Eukaryota</taxon>
        <taxon>Viridiplantae</taxon>
        <taxon>Streptophyta</taxon>
        <taxon>Embryophyta</taxon>
        <taxon>Tracheophyta</taxon>
        <taxon>Spermatophyta</taxon>
        <taxon>Magnoliopsida</taxon>
        <taxon>eudicotyledons</taxon>
        <taxon>Gunneridae</taxon>
        <taxon>Pentapetalae</taxon>
        <taxon>asterids</taxon>
        <taxon>lamiids</taxon>
        <taxon>Lamiales</taxon>
        <taxon>Pedaliaceae</taxon>
        <taxon>Sesamum</taxon>
    </lineage>
</organism>
<reference evidence="3" key="1">
    <citation type="submission" date="2025-08" db="UniProtKB">
        <authorList>
            <consortium name="RefSeq"/>
        </authorList>
    </citation>
    <scope>IDENTIFICATION</scope>
</reference>
<feature type="region of interest" description="Disordered" evidence="1">
    <location>
        <begin position="135"/>
        <end position="157"/>
    </location>
</feature>
<dbReference type="InterPro" id="IPR037119">
    <property type="entry name" value="Haem_oxidase_HugZ-like_sf"/>
</dbReference>
<proteinExistence type="predicted"/>
<dbReference type="Gene3D" id="3.20.180.10">
    <property type="entry name" value="PNP-oxidase-like"/>
    <property type="match status" value="1"/>
</dbReference>
<dbReference type="PANTHER" id="PTHR13343">
    <property type="entry name" value="CREG1 PROTEIN"/>
    <property type="match status" value="1"/>
</dbReference>
<dbReference type="SUPFAM" id="SSF50475">
    <property type="entry name" value="FMN-binding split barrel"/>
    <property type="match status" value="1"/>
</dbReference>
<evidence type="ECO:0000256" key="1">
    <source>
        <dbReference type="SAM" id="MobiDB-lite"/>
    </source>
</evidence>
<dbReference type="Proteomes" id="UP000504604">
    <property type="component" value="Linkage group LG7"/>
</dbReference>